<evidence type="ECO:0000256" key="7">
    <source>
        <dbReference type="SAM" id="SignalP"/>
    </source>
</evidence>
<dbReference type="Gene3D" id="2.70.130.10">
    <property type="entry name" value="Mannose-6-phosphate receptor binding domain"/>
    <property type="match status" value="1"/>
</dbReference>
<feature type="region of interest" description="Disordered" evidence="6">
    <location>
        <begin position="221"/>
        <end position="260"/>
    </location>
</feature>
<evidence type="ECO:0000256" key="2">
    <source>
        <dbReference type="ARBA" id="ARBA00022692"/>
    </source>
</evidence>
<dbReference type="AlphaFoldDB" id="A0A4S4N591"/>
<evidence type="ECO:0000256" key="3">
    <source>
        <dbReference type="ARBA" id="ARBA00022729"/>
    </source>
</evidence>
<sequence>MAFAYLTALLFSLVPVLLAVTALAADEELVKHCRFTLEDQTFDICPILKAGKDSGGWTVESVRQTPPTVTKTVYKISLNGPLPRNESWSDQYQCPEGTWICMTMYNSRPGHEDERPRILQKVPVAGRIALPESALSAQEAEEGKTALNVTVQLSQYPKGDIRHRMLHVRYHGGSYVDLRQIADMQFICDHDAEEPSSPTFAYNWGGQHAFQWKSKHACGQTITNEPVDEPPPPADPADEEAPPSDNEEGDSEQLVDLPPYSNRTSRASWIMFLSSTAIVALVAYTAYNPPLPVRRRVIAFIRSRPSLTRFRVGENVLLRWAQEDMGYENDEEDLMVNGERDPIFFQDDEQIPLKPSPRKGLVPTYGSAAL</sequence>
<keyword evidence="9" id="KW-1185">Reference proteome</keyword>
<evidence type="ECO:0000313" key="9">
    <source>
        <dbReference type="Proteomes" id="UP000308730"/>
    </source>
</evidence>
<evidence type="ECO:0000256" key="6">
    <source>
        <dbReference type="SAM" id="MobiDB-lite"/>
    </source>
</evidence>
<feature type="chain" id="PRO_5020424171" evidence="7">
    <location>
        <begin position="25"/>
        <end position="370"/>
    </location>
</feature>
<comment type="subcellular location">
    <subcellularLocation>
        <location evidence="1">Membrane</location>
        <topology evidence="1">Single-pass membrane protein</topology>
    </subcellularLocation>
</comment>
<evidence type="ECO:0000313" key="8">
    <source>
        <dbReference type="EMBL" id="THH30960.1"/>
    </source>
</evidence>
<dbReference type="OrthoDB" id="29460at2759"/>
<dbReference type="Pfam" id="PF09451">
    <property type="entry name" value="ATG27"/>
    <property type="match status" value="1"/>
</dbReference>
<feature type="signal peptide" evidence="7">
    <location>
        <begin position="1"/>
        <end position="24"/>
    </location>
</feature>
<keyword evidence="3 7" id="KW-0732">Signal</keyword>
<reference evidence="8 9" key="1">
    <citation type="submission" date="2019-02" db="EMBL/GenBank/DDBJ databases">
        <title>Genome sequencing of the rare red list fungi Antrodiella citrinella (Flaviporus citrinellus).</title>
        <authorList>
            <person name="Buettner E."/>
            <person name="Kellner H."/>
        </authorList>
    </citation>
    <scope>NUCLEOTIDE SEQUENCE [LARGE SCALE GENOMIC DNA]</scope>
    <source>
        <strain evidence="8 9">DSM 108506</strain>
    </source>
</reference>
<accession>A0A4S4N591</accession>
<organism evidence="8 9">
    <name type="scientific">Antrodiella citrinella</name>
    <dbReference type="NCBI Taxonomy" id="2447956"/>
    <lineage>
        <taxon>Eukaryota</taxon>
        <taxon>Fungi</taxon>
        <taxon>Dikarya</taxon>
        <taxon>Basidiomycota</taxon>
        <taxon>Agaricomycotina</taxon>
        <taxon>Agaricomycetes</taxon>
        <taxon>Polyporales</taxon>
        <taxon>Steccherinaceae</taxon>
        <taxon>Antrodiella</taxon>
    </lineage>
</organism>
<keyword evidence="5" id="KW-0472">Membrane</keyword>
<proteinExistence type="predicted"/>
<name>A0A4S4N591_9APHY</name>
<dbReference type="SUPFAM" id="SSF50911">
    <property type="entry name" value="Mannose 6-phosphate receptor domain"/>
    <property type="match status" value="1"/>
</dbReference>
<gene>
    <name evidence="8" type="ORF">EUX98_g3214</name>
</gene>
<evidence type="ECO:0000256" key="4">
    <source>
        <dbReference type="ARBA" id="ARBA00022989"/>
    </source>
</evidence>
<dbReference type="InterPro" id="IPR018939">
    <property type="entry name" value="Autophagy-rel_prot_27"/>
</dbReference>
<dbReference type="Proteomes" id="UP000308730">
    <property type="component" value="Unassembled WGS sequence"/>
</dbReference>
<keyword evidence="4" id="KW-1133">Transmembrane helix</keyword>
<feature type="compositionally biased region" description="Acidic residues" evidence="6">
    <location>
        <begin position="236"/>
        <end position="253"/>
    </location>
</feature>
<comment type="caution">
    <text evidence="8">The sequence shown here is derived from an EMBL/GenBank/DDBJ whole genome shotgun (WGS) entry which is preliminary data.</text>
</comment>
<evidence type="ECO:0000256" key="5">
    <source>
        <dbReference type="ARBA" id="ARBA00023136"/>
    </source>
</evidence>
<dbReference type="InterPro" id="IPR009011">
    <property type="entry name" value="Man6P_isomerase_rcpt-bd_dom_sf"/>
</dbReference>
<evidence type="ECO:0000256" key="1">
    <source>
        <dbReference type="ARBA" id="ARBA00004167"/>
    </source>
</evidence>
<dbReference type="GO" id="GO:0016020">
    <property type="term" value="C:membrane"/>
    <property type="evidence" value="ECO:0007669"/>
    <property type="project" value="UniProtKB-SubCell"/>
</dbReference>
<keyword evidence="2" id="KW-0812">Transmembrane</keyword>
<dbReference type="EMBL" id="SGPM01000062">
    <property type="protein sequence ID" value="THH30960.1"/>
    <property type="molecule type" value="Genomic_DNA"/>
</dbReference>
<protein>
    <submittedName>
        <fullName evidence="8">Uncharacterized protein</fullName>
    </submittedName>
</protein>